<evidence type="ECO:0000256" key="3">
    <source>
        <dbReference type="ARBA" id="ARBA00022679"/>
    </source>
</evidence>
<dbReference type="STRING" id="45351.A7SHM7"/>
<dbReference type="GO" id="GO:0019700">
    <property type="term" value="P:organic phosphonate catabolic process"/>
    <property type="evidence" value="ECO:0007669"/>
    <property type="project" value="InterPro"/>
</dbReference>
<dbReference type="Gene3D" id="3.40.640.10">
    <property type="entry name" value="Type I PLP-dependent aspartate aminotransferase-like (Major domain)"/>
    <property type="match status" value="1"/>
</dbReference>
<dbReference type="PhylomeDB" id="A7SHM7"/>
<evidence type="ECO:0000256" key="7">
    <source>
        <dbReference type="PIRNR" id="PIRNR000524"/>
    </source>
</evidence>
<dbReference type="PANTHER" id="PTHR42778:SF1">
    <property type="entry name" value="2-AMINOETHYLPHOSPHONATE--PYRUVATE TRANSAMINASE"/>
    <property type="match status" value="1"/>
</dbReference>
<dbReference type="EC" id="2.6.1.44" evidence="7"/>
<dbReference type="PANTHER" id="PTHR42778">
    <property type="entry name" value="2-AMINOETHYLPHOSPHONATE--PYRUVATE TRANSAMINASE"/>
    <property type="match status" value="1"/>
</dbReference>
<comment type="catalytic activity">
    <reaction evidence="6">
        <text>(2-aminoethyl)phosphonate + pyruvate = phosphonoacetaldehyde + L-alanine</text>
        <dbReference type="Rhea" id="RHEA:17021"/>
        <dbReference type="ChEBI" id="CHEBI:15361"/>
        <dbReference type="ChEBI" id="CHEBI:57418"/>
        <dbReference type="ChEBI" id="CHEBI:57972"/>
        <dbReference type="ChEBI" id="CHEBI:58383"/>
        <dbReference type="EC" id="2.6.1.37"/>
    </reaction>
</comment>
<dbReference type="Pfam" id="PF00266">
    <property type="entry name" value="Aminotran_5"/>
    <property type="match status" value="1"/>
</dbReference>
<dbReference type="eggNOG" id="KOG2862">
    <property type="taxonomic scope" value="Eukaryota"/>
</dbReference>
<dbReference type="Gene3D" id="3.90.1150.10">
    <property type="entry name" value="Aspartate Aminotransferase, domain 1"/>
    <property type="match status" value="1"/>
</dbReference>
<evidence type="ECO:0000256" key="6">
    <source>
        <dbReference type="ARBA" id="ARBA00049460"/>
    </source>
</evidence>
<dbReference type="AlphaFoldDB" id="A7SHM7"/>
<evidence type="ECO:0000256" key="5">
    <source>
        <dbReference type="ARBA" id="ARBA00023317"/>
    </source>
</evidence>
<dbReference type="HOGENOM" id="CLU_027686_3_1_1"/>
<comment type="similarity">
    <text evidence="7">Belongs to the class-V pyridoxal-phosphate-dependent aminotransferase family.</text>
</comment>
<evidence type="ECO:0000256" key="9">
    <source>
        <dbReference type="PIRSR" id="PIRSR000524-50"/>
    </source>
</evidence>
<organism evidence="11 12">
    <name type="scientific">Nematostella vectensis</name>
    <name type="common">Starlet sea anemone</name>
    <dbReference type="NCBI Taxonomy" id="45351"/>
    <lineage>
        <taxon>Eukaryota</taxon>
        <taxon>Metazoa</taxon>
        <taxon>Cnidaria</taxon>
        <taxon>Anthozoa</taxon>
        <taxon>Hexacorallia</taxon>
        <taxon>Actiniaria</taxon>
        <taxon>Edwardsiidae</taxon>
        <taxon>Nematostella</taxon>
    </lineage>
</organism>
<dbReference type="OrthoDB" id="7403325at2759"/>
<feature type="domain" description="Aminotransferase class V" evidence="10">
    <location>
        <begin position="72"/>
        <end position="362"/>
    </location>
</feature>
<dbReference type="Proteomes" id="UP000001593">
    <property type="component" value="Unassembled WGS sequence"/>
</dbReference>
<evidence type="ECO:0000256" key="4">
    <source>
        <dbReference type="ARBA" id="ARBA00022898"/>
    </source>
</evidence>
<dbReference type="NCBIfam" id="NF010006">
    <property type="entry name" value="PRK13479.1"/>
    <property type="match status" value="1"/>
</dbReference>
<dbReference type="KEGG" id="nve:5508216"/>
<dbReference type="EMBL" id="DS469662">
    <property type="protein sequence ID" value="EDO36761.1"/>
    <property type="molecule type" value="Genomic_DNA"/>
</dbReference>
<evidence type="ECO:0000256" key="8">
    <source>
        <dbReference type="PIRSR" id="PIRSR000524-1"/>
    </source>
</evidence>
<accession>A7SHM7</accession>
<dbReference type="PIRSF" id="PIRSF000524">
    <property type="entry name" value="SPT"/>
    <property type="match status" value="1"/>
</dbReference>
<dbReference type="InterPro" id="IPR000192">
    <property type="entry name" value="Aminotrans_V_dom"/>
</dbReference>
<dbReference type="GO" id="GO:0047304">
    <property type="term" value="F:2-aminoethylphosphonate-pyruvate transaminase activity"/>
    <property type="evidence" value="ECO:0007669"/>
    <property type="project" value="UniProtKB-EC"/>
</dbReference>
<protein>
    <recommendedName>
        <fullName evidence="7">Alanine--glyoxylate aminotransferase</fullName>
        <ecNumber evidence="7">2.6.1.44</ecNumber>
    </recommendedName>
</protein>
<dbReference type="InterPro" id="IPR012703">
    <property type="entry name" value="NH2EtPonate_pyrv_transaminase"/>
</dbReference>
<keyword evidence="12" id="KW-1185">Reference proteome</keyword>
<reference evidence="11 12" key="1">
    <citation type="journal article" date="2007" name="Science">
        <title>Sea anemone genome reveals ancestral eumetazoan gene repertoire and genomic organization.</title>
        <authorList>
            <person name="Putnam N.H."/>
            <person name="Srivastava M."/>
            <person name="Hellsten U."/>
            <person name="Dirks B."/>
            <person name="Chapman J."/>
            <person name="Salamov A."/>
            <person name="Terry A."/>
            <person name="Shapiro H."/>
            <person name="Lindquist E."/>
            <person name="Kapitonov V.V."/>
            <person name="Jurka J."/>
            <person name="Genikhovich G."/>
            <person name="Grigoriev I.V."/>
            <person name="Lucas S.M."/>
            <person name="Steele R.E."/>
            <person name="Finnerty J.R."/>
            <person name="Technau U."/>
            <person name="Martindale M.Q."/>
            <person name="Rokhsar D.S."/>
        </authorList>
    </citation>
    <scope>NUCLEOTIDE SEQUENCE [LARGE SCALE GENOMIC DNA]</scope>
    <source>
        <strain evidence="12">CH2 X CH6</strain>
    </source>
</reference>
<evidence type="ECO:0000259" key="10">
    <source>
        <dbReference type="Pfam" id="PF00266"/>
    </source>
</evidence>
<keyword evidence="2" id="KW-0032">Aminotransferase</keyword>
<comment type="catalytic activity">
    <reaction evidence="7">
        <text>glyoxylate + L-alanine = glycine + pyruvate</text>
        <dbReference type="Rhea" id="RHEA:24248"/>
        <dbReference type="ChEBI" id="CHEBI:15361"/>
        <dbReference type="ChEBI" id="CHEBI:36655"/>
        <dbReference type="ChEBI" id="CHEBI:57305"/>
        <dbReference type="ChEBI" id="CHEBI:57972"/>
        <dbReference type="EC" id="2.6.1.44"/>
    </reaction>
</comment>
<feature type="binding site" evidence="8">
    <location>
        <position position="388"/>
    </location>
    <ligand>
        <name>substrate</name>
    </ligand>
</feature>
<name>A7SHM7_NEMVE</name>
<dbReference type="InterPro" id="IPR015424">
    <property type="entry name" value="PyrdxlP-dep_Trfase"/>
</dbReference>
<feature type="modified residue" description="N6-(pyridoxal phosphate)lysine" evidence="9">
    <location>
        <position position="243"/>
    </location>
</feature>
<dbReference type="InParanoid" id="A7SHM7"/>
<dbReference type="InterPro" id="IPR015422">
    <property type="entry name" value="PyrdxlP-dep_Trfase_small"/>
</dbReference>
<keyword evidence="3" id="KW-0808">Transferase</keyword>
<dbReference type="NCBIfam" id="TIGR03301">
    <property type="entry name" value="PhnW-AepZ"/>
    <property type="match status" value="1"/>
</dbReference>
<sequence>MALRLLVSRTARLSQRHLLKSPFQTLGIRVAGCSSVPPPESSDEEIVHPKDKKLFTPGPLGTSFTVKKSMLRDVGSRDEDFIDCVHFIRSKLLEIAGVSQAEYTAIPLQGSGTYAVEAVITTATPKTGGKLLVIVNGSYGKRMVKICEVSGIETIVLQGEEAQKVDLQSVENTLKQHPDLNGVCIVHCETSTGVIHPVEAVGKLVRMHTPNAFFFVDAMSSFGAVPLNLEGAQITYMVSSANKCIEGVPGFSFVLAEKKHLLSCRGQSRTLSLDIVDQFEGLEKSGQFRFTPATHAMLAFRTALRELAEEGGVIGRAERYMENRHILHDGMRKLGFKEFLDDTHEGYIITSFFYPKHPNFDFTQFYKHLSAKDQVIYPGKVTEADCFRIGNIGHLFPKDMEHLLKCIEEVLADMDIPTPIMEQ</sequence>
<proteinExistence type="inferred from homology"/>
<dbReference type="SUPFAM" id="SSF53383">
    <property type="entry name" value="PLP-dependent transferases"/>
    <property type="match status" value="1"/>
</dbReference>
<dbReference type="GO" id="GO:0008453">
    <property type="term" value="F:alanine-glyoxylate transaminase activity"/>
    <property type="evidence" value="ECO:0007669"/>
    <property type="project" value="UniProtKB-EC"/>
</dbReference>
<evidence type="ECO:0000313" key="12">
    <source>
        <dbReference type="Proteomes" id="UP000001593"/>
    </source>
</evidence>
<gene>
    <name evidence="11" type="ORF">NEMVEDRAFT_v1g170730</name>
</gene>
<keyword evidence="4 7" id="KW-0663">Pyridoxal phosphate</keyword>
<dbReference type="InterPro" id="IPR024169">
    <property type="entry name" value="SP_NH2Trfase/AEP_transaminase"/>
</dbReference>
<dbReference type="OMA" id="IHCETST"/>
<dbReference type="InterPro" id="IPR015421">
    <property type="entry name" value="PyrdxlP-dep_Trfase_major"/>
</dbReference>
<evidence type="ECO:0000256" key="2">
    <source>
        <dbReference type="ARBA" id="ARBA00022576"/>
    </source>
</evidence>
<dbReference type="NCBIfam" id="TIGR02326">
    <property type="entry name" value="transamin_PhnW"/>
    <property type="match status" value="1"/>
</dbReference>
<comment type="cofactor">
    <cofactor evidence="1 7 9">
        <name>pyridoxal 5'-phosphate</name>
        <dbReference type="ChEBI" id="CHEBI:597326"/>
    </cofactor>
</comment>
<dbReference type="HAMAP" id="MF_01376">
    <property type="entry name" value="PhnW_aminotrans_5"/>
    <property type="match status" value="1"/>
</dbReference>
<keyword evidence="5" id="KW-0670">Pyruvate</keyword>
<evidence type="ECO:0000313" key="11">
    <source>
        <dbReference type="EMBL" id="EDO36761.1"/>
    </source>
</evidence>
<evidence type="ECO:0000256" key="1">
    <source>
        <dbReference type="ARBA" id="ARBA00001933"/>
    </source>
</evidence>